<accession>A0AAE9WEY8</accession>
<dbReference type="GeneID" id="80878487"/>
<proteinExistence type="predicted"/>
<keyword evidence="2" id="KW-1185">Reference proteome</keyword>
<evidence type="ECO:0000313" key="1">
    <source>
        <dbReference type="EMBL" id="WBW75059.1"/>
    </source>
</evidence>
<dbReference type="Proteomes" id="UP001212411">
    <property type="component" value="Chromosome 3"/>
</dbReference>
<organism evidence="1 2">
    <name type="scientific">Schizosaccharomyces osmophilus</name>
    <dbReference type="NCBI Taxonomy" id="2545709"/>
    <lineage>
        <taxon>Eukaryota</taxon>
        <taxon>Fungi</taxon>
        <taxon>Dikarya</taxon>
        <taxon>Ascomycota</taxon>
        <taxon>Taphrinomycotina</taxon>
        <taxon>Schizosaccharomycetes</taxon>
        <taxon>Schizosaccharomycetales</taxon>
        <taxon>Schizosaccharomycetaceae</taxon>
        <taxon>Schizosaccharomyces</taxon>
    </lineage>
</organism>
<name>A0AAE9WEY8_9SCHI</name>
<gene>
    <name evidence="1" type="ORF">SOMG_05023</name>
</gene>
<dbReference type="RefSeq" id="XP_056039302.1">
    <property type="nucleotide sequence ID" value="XM_056183798.1"/>
</dbReference>
<reference evidence="1 2" key="1">
    <citation type="journal article" date="2023" name="G3 (Bethesda)">
        <title>A high-quality reference genome for the fission yeast Schizosaccharomyces osmophilus.</title>
        <authorList>
            <person name="Jia G.S."/>
            <person name="Zhang W.C."/>
            <person name="Liang Y."/>
            <person name="Liu X.H."/>
            <person name="Rhind N."/>
            <person name="Pidoux A."/>
            <person name="Brysch-Herzberg M."/>
            <person name="Du L.L."/>
        </authorList>
    </citation>
    <scope>NUCLEOTIDE SEQUENCE [LARGE SCALE GENOMIC DNA]</scope>
    <source>
        <strain evidence="1 2">CBS 15793</strain>
    </source>
</reference>
<dbReference type="KEGG" id="som:SOMG_05023"/>
<protein>
    <submittedName>
        <fullName evidence="1">Uncharacterized protein</fullName>
    </submittedName>
</protein>
<sequence length="165" mass="18993">MGLNERTIDGDRAACTLVMGNTNDCHMIDEISNPFSKNIRPKGEQYVTEALAVSRVAYSVYRRPHLMGPLALLFHFLFTNGNYFKAQSYTECKYDDDRCLWNQHSNLWAHGGIGYYTEECKNPCGVEYSCQIYGIAVTEEWIIHCSTYRPRECMVKSQECPQTHN</sequence>
<evidence type="ECO:0000313" key="2">
    <source>
        <dbReference type="Proteomes" id="UP001212411"/>
    </source>
</evidence>
<dbReference type="AlphaFoldDB" id="A0AAE9WEY8"/>
<dbReference type="EMBL" id="CP115613">
    <property type="protein sequence ID" value="WBW75059.1"/>
    <property type="molecule type" value="Genomic_DNA"/>
</dbReference>